<dbReference type="Pfam" id="PF04315">
    <property type="entry name" value="EpmC"/>
    <property type="match status" value="1"/>
</dbReference>
<reference evidence="2" key="1">
    <citation type="journal article" date="2019" name="Int. J. Syst. Evol. Microbiol.">
        <title>The Global Catalogue of Microorganisms (GCM) 10K type strain sequencing project: providing services to taxonomists for standard genome sequencing and annotation.</title>
        <authorList>
            <consortium name="The Broad Institute Genomics Platform"/>
            <consortium name="The Broad Institute Genome Sequencing Center for Infectious Disease"/>
            <person name="Wu L."/>
            <person name="Ma J."/>
        </authorList>
    </citation>
    <scope>NUCLEOTIDE SEQUENCE [LARGE SCALE GENOMIC DNA]</scope>
    <source>
        <strain evidence="2">JCM 17805</strain>
    </source>
</reference>
<keyword evidence="1" id="KW-0251">Elongation factor</keyword>
<dbReference type="EMBL" id="BAABFL010000326">
    <property type="protein sequence ID" value="GAA4649867.1"/>
    <property type="molecule type" value="Genomic_DNA"/>
</dbReference>
<comment type="caution">
    <text evidence="1">The sequence shown here is derived from an EMBL/GenBank/DDBJ whole genome shotgun (WGS) entry which is preliminary data.</text>
</comment>
<gene>
    <name evidence="1" type="ORF">GCM10023116_21480</name>
</gene>
<keyword evidence="1" id="KW-0648">Protein biosynthesis</keyword>
<protein>
    <submittedName>
        <fullName evidence="1">Elongation factor P hydroxylase</fullName>
    </submittedName>
</protein>
<dbReference type="InterPro" id="IPR007411">
    <property type="entry name" value="EpmC"/>
</dbReference>
<accession>A0ABP8V205</accession>
<dbReference type="Proteomes" id="UP001500604">
    <property type="component" value="Unassembled WGS sequence"/>
</dbReference>
<name>A0ABP8V205_9GAMM</name>
<dbReference type="RefSeq" id="WP_345195880.1">
    <property type="nucleotide sequence ID" value="NZ_BAABFL010000326.1"/>
</dbReference>
<evidence type="ECO:0000313" key="2">
    <source>
        <dbReference type="Proteomes" id="UP001500604"/>
    </source>
</evidence>
<keyword evidence="2" id="KW-1185">Reference proteome</keyword>
<dbReference type="GO" id="GO:0003746">
    <property type="term" value="F:translation elongation factor activity"/>
    <property type="evidence" value="ECO:0007669"/>
    <property type="project" value="UniProtKB-KW"/>
</dbReference>
<evidence type="ECO:0000313" key="1">
    <source>
        <dbReference type="EMBL" id="GAA4649867.1"/>
    </source>
</evidence>
<proteinExistence type="predicted"/>
<sequence>MQHDAQDLVTLFNKTFLTTENTELAGGNKEPLYQPATRDNPTHRILFTHDYFASALHEVAHWCVAGQARRQQVDYGYWYEPDGRTQEQQHLFEQVEVRPQAFEWIFANACRYRFRISADNLMTGNSASDTFKDNIFKEVQTISCTGLPARAQRFTDALAQYYGCNSPLEGFTRQYLD</sequence>
<organism evidence="1 2">
    <name type="scientific">Kistimonas scapharcae</name>
    <dbReference type="NCBI Taxonomy" id="1036133"/>
    <lineage>
        <taxon>Bacteria</taxon>
        <taxon>Pseudomonadati</taxon>
        <taxon>Pseudomonadota</taxon>
        <taxon>Gammaproteobacteria</taxon>
        <taxon>Oceanospirillales</taxon>
        <taxon>Endozoicomonadaceae</taxon>
        <taxon>Kistimonas</taxon>
    </lineage>
</organism>